<accession>A0A8S8ZXT1</accession>
<feature type="region of interest" description="Disordered" evidence="1">
    <location>
        <begin position="1"/>
        <end position="72"/>
    </location>
</feature>
<organism evidence="2 3">
    <name type="scientific">Sordaria macrospora</name>
    <dbReference type="NCBI Taxonomy" id="5147"/>
    <lineage>
        <taxon>Eukaryota</taxon>
        <taxon>Fungi</taxon>
        <taxon>Dikarya</taxon>
        <taxon>Ascomycota</taxon>
        <taxon>Pezizomycotina</taxon>
        <taxon>Sordariomycetes</taxon>
        <taxon>Sordariomycetidae</taxon>
        <taxon>Sordariales</taxon>
        <taxon>Sordariaceae</taxon>
        <taxon>Sordaria</taxon>
    </lineage>
</organism>
<feature type="region of interest" description="Disordered" evidence="1">
    <location>
        <begin position="111"/>
        <end position="141"/>
    </location>
</feature>
<sequence>MAPTTQNTSNQEVQELDTTPVTSPSGPPATPRNRSFSSLSSPSSSSTSPYATAVTTQPRRREPSQPLDVTPLATSNFLVAGTDASFMGYTTPTRSESGTAAAITAQGMGITGQDTVDSASTPQAHDSSTREEEVNTEDAAKRRKIRMQTGAARSAFLNWVGIKGG</sequence>
<dbReference type="VEuPathDB" id="FungiDB:SMAC_01432"/>
<protein>
    <submittedName>
        <fullName evidence="2">Uncharacterized protein</fullName>
    </submittedName>
</protein>
<feature type="compositionally biased region" description="Polar residues" evidence="1">
    <location>
        <begin position="112"/>
        <end position="126"/>
    </location>
</feature>
<reference evidence="2 3" key="1">
    <citation type="submission" date="2017-07" db="EMBL/GenBank/DDBJ databases">
        <title>Genome sequence of the Sordaria macrospora wild type strain R19027.</title>
        <authorList>
            <person name="Nowrousian M."/>
            <person name="Teichert I."/>
            <person name="Kueck U."/>
        </authorList>
    </citation>
    <scope>NUCLEOTIDE SEQUENCE [LARGE SCALE GENOMIC DNA]</scope>
    <source>
        <strain evidence="2 3">R19027</strain>
        <tissue evidence="2">Mycelium</tissue>
    </source>
</reference>
<dbReference type="EMBL" id="NMPR01000043">
    <property type="protein sequence ID" value="KAA8633052.1"/>
    <property type="molecule type" value="Genomic_DNA"/>
</dbReference>
<dbReference type="AlphaFoldDB" id="A0A8S8ZXT1"/>
<feature type="compositionally biased region" description="Polar residues" evidence="1">
    <location>
        <begin position="1"/>
        <end position="24"/>
    </location>
</feature>
<evidence type="ECO:0000313" key="2">
    <source>
        <dbReference type="EMBL" id="KAA8633052.1"/>
    </source>
</evidence>
<gene>
    <name evidence="2" type="ORF">SMACR_01432</name>
</gene>
<dbReference type="Proteomes" id="UP000433876">
    <property type="component" value="Unassembled WGS sequence"/>
</dbReference>
<evidence type="ECO:0000313" key="3">
    <source>
        <dbReference type="Proteomes" id="UP000433876"/>
    </source>
</evidence>
<proteinExistence type="predicted"/>
<name>A0A8S8ZXT1_SORMA</name>
<feature type="compositionally biased region" description="Low complexity" evidence="1">
    <location>
        <begin position="35"/>
        <end position="48"/>
    </location>
</feature>
<comment type="caution">
    <text evidence="2">The sequence shown here is derived from an EMBL/GenBank/DDBJ whole genome shotgun (WGS) entry which is preliminary data.</text>
</comment>
<evidence type="ECO:0000256" key="1">
    <source>
        <dbReference type="SAM" id="MobiDB-lite"/>
    </source>
</evidence>